<proteinExistence type="predicted"/>
<dbReference type="Proteomes" id="UP000606786">
    <property type="component" value="Unassembled WGS sequence"/>
</dbReference>
<feature type="non-terminal residue" evidence="1">
    <location>
        <position position="51"/>
    </location>
</feature>
<reference evidence="1" key="1">
    <citation type="submission" date="2020-11" db="EMBL/GenBank/DDBJ databases">
        <authorList>
            <person name="Whitehead M."/>
        </authorList>
    </citation>
    <scope>NUCLEOTIDE SEQUENCE</scope>
    <source>
        <strain evidence="1">EGII</strain>
    </source>
</reference>
<evidence type="ECO:0000313" key="1">
    <source>
        <dbReference type="EMBL" id="CAD7002386.1"/>
    </source>
</evidence>
<dbReference type="EMBL" id="CAJHJT010000034">
    <property type="protein sequence ID" value="CAD7002386.1"/>
    <property type="molecule type" value="Genomic_DNA"/>
</dbReference>
<gene>
    <name evidence="1" type="ORF">CCAP1982_LOCUS10879</name>
</gene>
<evidence type="ECO:0000313" key="2">
    <source>
        <dbReference type="Proteomes" id="UP000606786"/>
    </source>
</evidence>
<accession>A0A811UXK4</accession>
<name>A0A811UXK4_CERCA</name>
<protein>
    <submittedName>
        <fullName evidence="1">(Mediterranean fruit fly) hypothetical protein</fullName>
    </submittedName>
</protein>
<comment type="caution">
    <text evidence="1">The sequence shown here is derived from an EMBL/GenBank/DDBJ whole genome shotgun (WGS) entry which is preliminary data.</text>
</comment>
<organism evidence="1 2">
    <name type="scientific">Ceratitis capitata</name>
    <name type="common">Mediterranean fruit fly</name>
    <name type="synonym">Tephritis capitata</name>
    <dbReference type="NCBI Taxonomy" id="7213"/>
    <lineage>
        <taxon>Eukaryota</taxon>
        <taxon>Metazoa</taxon>
        <taxon>Ecdysozoa</taxon>
        <taxon>Arthropoda</taxon>
        <taxon>Hexapoda</taxon>
        <taxon>Insecta</taxon>
        <taxon>Pterygota</taxon>
        <taxon>Neoptera</taxon>
        <taxon>Endopterygota</taxon>
        <taxon>Diptera</taxon>
        <taxon>Brachycera</taxon>
        <taxon>Muscomorpha</taxon>
        <taxon>Tephritoidea</taxon>
        <taxon>Tephritidae</taxon>
        <taxon>Ceratitis</taxon>
        <taxon>Ceratitis</taxon>
    </lineage>
</organism>
<dbReference type="AlphaFoldDB" id="A0A811UXK4"/>
<keyword evidence="2" id="KW-1185">Reference proteome</keyword>
<sequence length="51" mass="5798">MKLTQPASFLLLPPAVLRFNLSSKKPASARRVTEVLTYEYTTRKSIQACDR</sequence>